<dbReference type="Proteomes" id="UP000663829">
    <property type="component" value="Unassembled WGS sequence"/>
</dbReference>
<organism evidence="2 6">
    <name type="scientific">Didymodactylos carnosus</name>
    <dbReference type="NCBI Taxonomy" id="1234261"/>
    <lineage>
        <taxon>Eukaryota</taxon>
        <taxon>Metazoa</taxon>
        <taxon>Spiralia</taxon>
        <taxon>Gnathifera</taxon>
        <taxon>Rotifera</taxon>
        <taxon>Eurotatoria</taxon>
        <taxon>Bdelloidea</taxon>
        <taxon>Philodinida</taxon>
        <taxon>Philodinidae</taxon>
        <taxon>Didymodactylos</taxon>
    </lineage>
</organism>
<reference evidence="2" key="1">
    <citation type="submission" date="2021-02" db="EMBL/GenBank/DDBJ databases">
        <authorList>
            <person name="Nowell W R."/>
        </authorList>
    </citation>
    <scope>NUCLEOTIDE SEQUENCE</scope>
</reference>
<proteinExistence type="predicted"/>
<protein>
    <recommendedName>
        <fullName evidence="1">Heme NO-binding domain-containing protein</fullName>
    </recommendedName>
</protein>
<dbReference type="EMBL" id="CAJOBC010070753">
    <property type="protein sequence ID" value="CAF4241808.1"/>
    <property type="molecule type" value="Genomic_DNA"/>
</dbReference>
<dbReference type="Gene3D" id="3.90.1520.10">
    <property type="entry name" value="H-NOX domain"/>
    <property type="match status" value="1"/>
</dbReference>
<keyword evidence="6" id="KW-1185">Reference proteome</keyword>
<dbReference type="InterPro" id="IPR024096">
    <property type="entry name" value="NO_sig/Golgi_transp_ligand-bd"/>
</dbReference>
<dbReference type="GO" id="GO:0020037">
    <property type="term" value="F:heme binding"/>
    <property type="evidence" value="ECO:0007669"/>
    <property type="project" value="InterPro"/>
</dbReference>
<dbReference type="Proteomes" id="UP000682733">
    <property type="component" value="Unassembled WGS sequence"/>
</dbReference>
<dbReference type="SUPFAM" id="SSF111126">
    <property type="entry name" value="Ligand-binding domain in the NO signalling and Golgi transport"/>
    <property type="match status" value="1"/>
</dbReference>
<evidence type="ECO:0000313" key="4">
    <source>
        <dbReference type="EMBL" id="CAF4225391.1"/>
    </source>
</evidence>
<dbReference type="AlphaFoldDB" id="A0A815I780"/>
<dbReference type="EMBL" id="CAJNOQ010015480">
    <property type="protein sequence ID" value="CAF1362306.1"/>
    <property type="molecule type" value="Genomic_DNA"/>
</dbReference>
<dbReference type="EMBL" id="CAJNOK010027807">
    <property type="protein sequence ID" value="CAF1426200.1"/>
    <property type="molecule type" value="Genomic_DNA"/>
</dbReference>
<dbReference type="InterPro" id="IPR038158">
    <property type="entry name" value="H-NOX_domain_sf"/>
</dbReference>
<dbReference type="Proteomes" id="UP000677228">
    <property type="component" value="Unassembled WGS sequence"/>
</dbReference>
<sequence length="54" mass="6347">MLIYGLILESARDGICVFYGTQTWKRVVQELGLPHDTFVFAERYDDRLLERIAQ</sequence>
<accession>A0A815I780</accession>
<evidence type="ECO:0000313" key="2">
    <source>
        <dbReference type="EMBL" id="CAF1362306.1"/>
    </source>
</evidence>
<dbReference type="Proteomes" id="UP000681722">
    <property type="component" value="Unassembled WGS sequence"/>
</dbReference>
<feature type="non-terminal residue" evidence="2">
    <location>
        <position position="54"/>
    </location>
</feature>
<comment type="caution">
    <text evidence="2">The sequence shown here is derived from an EMBL/GenBank/DDBJ whole genome shotgun (WGS) entry which is preliminary data.</text>
</comment>
<name>A0A815I780_9BILA</name>
<gene>
    <name evidence="2" type="ORF">GPM918_LOCUS31444</name>
    <name evidence="3" type="ORF">OVA965_LOCUS33865</name>
    <name evidence="5" type="ORF">SRO942_LOCUS32087</name>
    <name evidence="4" type="ORF">TMI583_LOCUS34769</name>
</gene>
<dbReference type="InterPro" id="IPR011644">
    <property type="entry name" value="Heme_NO-bd"/>
</dbReference>
<evidence type="ECO:0000313" key="6">
    <source>
        <dbReference type="Proteomes" id="UP000663829"/>
    </source>
</evidence>
<dbReference type="EMBL" id="CAJOBA010049585">
    <property type="protein sequence ID" value="CAF4225391.1"/>
    <property type="molecule type" value="Genomic_DNA"/>
</dbReference>
<evidence type="ECO:0000259" key="1">
    <source>
        <dbReference type="Pfam" id="PF07700"/>
    </source>
</evidence>
<dbReference type="Pfam" id="PF07700">
    <property type="entry name" value="HNOB"/>
    <property type="match status" value="1"/>
</dbReference>
<feature type="domain" description="Heme NO-binding" evidence="1">
    <location>
        <begin position="4"/>
        <end position="53"/>
    </location>
</feature>
<evidence type="ECO:0000313" key="3">
    <source>
        <dbReference type="EMBL" id="CAF1426200.1"/>
    </source>
</evidence>
<evidence type="ECO:0000313" key="5">
    <source>
        <dbReference type="EMBL" id="CAF4241808.1"/>
    </source>
</evidence>